<comment type="similarity">
    <text evidence="2">Belongs to the lin-54 family.</text>
</comment>
<dbReference type="GO" id="GO:0008270">
    <property type="term" value="F:zinc ion binding"/>
    <property type="evidence" value="ECO:0007669"/>
    <property type="project" value="InterPro"/>
</dbReference>
<dbReference type="InterPro" id="IPR013158">
    <property type="entry name" value="AID"/>
</dbReference>
<organism evidence="5 6">
    <name type="scientific">Mesorhabditis spiculigera</name>
    <dbReference type="NCBI Taxonomy" id="96644"/>
    <lineage>
        <taxon>Eukaryota</taxon>
        <taxon>Metazoa</taxon>
        <taxon>Ecdysozoa</taxon>
        <taxon>Nematoda</taxon>
        <taxon>Chromadorea</taxon>
        <taxon>Rhabditida</taxon>
        <taxon>Rhabditina</taxon>
        <taxon>Rhabditomorpha</taxon>
        <taxon>Rhabditoidea</taxon>
        <taxon>Rhabditidae</taxon>
        <taxon>Mesorhabditinae</taxon>
        <taxon>Mesorhabditis</taxon>
    </lineage>
</organism>
<comment type="caution">
    <text evidence="5">The sequence shown here is derived from an EMBL/GenBank/DDBJ whole genome shotgun (WGS) entry which is preliminary data.</text>
</comment>
<evidence type="ECO:0000256" key="1">
    <source>
        <dbReference type="ARBA" id="ARBA00004123"/>
    </source>
</evidence>
<keyword evidence="6" id="KW-1185">Reference proteome</keyword>
<dbReference type="Pfam" id="PF08210">
    <property type="entry name" value="APOBEC_N"/>
    <property type="match status" value="1"/>
</dbReference>
<evidence type="ECO:0000313" key="5">
    <source>
        <dbReference type="EMBL" id="CAJ0576361.1"/>
    </source>
</evidence>
<evidence type="ECO:0000256" key="2">
    <source>
        <dbReference type="ARBA" id="ARBA00007267"/>
    </source>
</evidence>
<dbReference type="InterPro" id="IPR005172">
    <property type="entry name" value="CRC"/>
</dbReference>
<feature type="domain" description="CRC" evidence="4">
    <location>
        <begin position="66"/>
        <end position="155"/>
    </location>
</feature>
<keyword evidence="3" id="KW-0539">Nucleus</keyword>
<dbReference type="InterPro" id="IPR033467">
    <property type="entry name" value="Tesmin/TSO1-like_CXC"/>
</dbReference>
<dbReference type="Pfam" id="PF04236">
    <property type="entry name" value="Transp_Tc5_C"/>
    <property type="match status" value="1"/>
</dbReference>
<name>A0AA36G317_9BILA</name>
<dbReference type="EMBL" id="CATQJA010002643">
    <property type="protein sequence ID" value="CAJ0576361.1"/>
    <property type="molecule type" value="Genomic_DNA"/>
</dbReference>
<feature type="non-terminal residue" evidence="5">
    <location>
        <position position="970"/>
    </location>
</feature>
<evidence type="ECO:0000259" key="4">
    <source>
        <dbReference type="PROSITE" id="PS51634"/>
    </source>
</evidence>
<dbReference type="AlphaFoldDB" id="A0AA36G317"/>
<dbReference type="SMART" id="SM01114">
    <property type="entry name" value="CXC"/>
    <property type="match status" value="1"/>
</dbReference>
<accession>A0AA36G317</accession>
<dbReference type="GO" id="GO:0005634">
    <property type="term" value="C:nucleus"/>
    <property type="evidence" value="ECO:0007669"/>
    <property type="project" value="UniProtKB-SubCell"/>
</dbReference>
<gene>
    <name evidence="5" type="ORF">MSPICULIGERA_LOCUS14655</name>
</gene>
<evidence type="ECO:0000313" key="6">
    <source>
        <dbReference type="Proteomes" id="UP001177023"/>
    </source>
</evidence>
<protein>
    <recommendedName>
        <fullName evidence="4">CRC domain-containing protein</fullName>
    </recommendedName>
</protein>
<proteinExistence type="inferred from homology"/>
<comment type="subcellular location">
    <subcellularLocation>
        <location evidence="1">Nucleus</location>
    </subcellularLocation>
</comment>
<evidence type="ECO:0000256" key="3">
    <source>
        <dbReference type="ARBA" id="ARBA00023242"/>
    </source>
</evidence>
<dbReference type="InterPro" id="IPR007350">
    <property type="entry name" value="Transposase_Tc5_C"/>
</dbReference>
<reference evidence="5" key="1">
    <citation type="submission" date="2023-06" db="EMBL/GenBank/DDBJ databases">
        <authorList>
            <person name="Delattre M."/>
        </authorList>
    </citation>
    <scope>NUCLEOTIDE SEQUENCE</scope>
    <source>
        <strain evidence="5">AF72</strain>
    </source>
</reference>
<dbReference type="GO" id="GO:0016814">
    <property type="term" value="F:hydrolase activity, acting on carbon-nitrogen (but not peptide) bonds, in cyclic amidines"/>
    <property type="evidence" value="ECO:0007669"/>
    <property type="project" value="InterPro"/>
</dbReference>
<dbReference type="Proteomes" id="UP001177023">
    <property type="component" value="Unassembled WGS sequence"/>
</dbReference>
<dbReference type="PROSITE" id="PS51634">
    <property type="entry name" value="CRC"/>
    <property type="match status" value="1"/>
</dbReference>
<sequence>MSRPGGQQTTNYCCECAASQSRCSADTCPCVASRRMCDEHCESARYRGDCLNQAICKCSCEVDPAKPAKNACSKSERCDCLRIKEGCSKLCACKQICKNKEQPLKKIQKVTKPAQGCNCAKSKKQCVKKECPCRSVYEFCSSACKCCGDCTNGPSKFHVPKHVQNCFLEHKHESSGLIVTLIGEDYIYRGDFYHESKSEPHVEEQLVAAIYDLISKYKVDLYEIVIFVSKSPCFHQDCDPKCEVIDECKSNKACAKLLGLLLSKVRKELSKVDVKMTVKFLYPHLNRGDLYTKQGILCMLQAGIKVEPLLMKDWSAIMDWSPHVDHKGEYLKMWNDHNLDKAVAQSQSFINECRRALGLSMKFWVAEIHEIVKNAILHYSEIRVKCGELNDALKQLDLTATPHKIRSTPSKRRSFIDMHELRDKLLMRSSTHDQKKNGSNMSVARMETFDPGQILLHLQNIYPLSKGQVPLNRKETKIFKVIKLLLNPGKYEMEEEKLFHFDESQSELPLWDEKDLDQNTKLKPPSDEKRMRFGNAYKTKAQVDKALAYYESAEDGRRSLSSMSSRFTWLQNNRHYLDKILKYKETGEFHITRIDALNLLESRVVEGLQEMYNSGAEIHEDSIIELGRKHNHELELFSNFTASKTWIKKIKATAGLVSRKITKLVTVKNLRDSEQLKDSAEKFIEMAKKKILDYHPSEVINCDQSGFLKELVSKRTLARKGSKKVEVALQSISGNTHSYTIFPMLTLGGSLVGPLFVVLQEPTGAFPTNRPIFQARNLVVCPSKSHIMGSVLLEKWLEEVVEQYAPKKCLMLVDSWPLFKKHDSMREKLSADKEIEFINIPAGCTGTTQPLDILFFGPLKVVVRRIHRHVRANGIDFGIKIRDNIIKVISIVYEQVRAERFRRFRQYGWHKAGLLKNHPGLFETPAAYIFSVDKEQCEQNGCQSTPFMRCAHCDISLCFKCFIEDYHFCS</sequence>